<protein>
    <submittedName>
        <fullName evidence="2">Uncharacterized protein</fullName>
    </submittedName>
</protein>
<sequence>MRRGEEPQGPPGLFLSIVSANGVSAHGPARAVCGDPDQPPKPDVEQESNKTAGRPVPSPLAAAFDPLSVLKAETEGREFNTHGALKRRAACDIEAGLAQAHAELGFIEALAMLGILHGTGNGVQQDKKKAVYFYEKAAMQGHFQCRHNIGSYEGMAGNHDRAVRHFLISAKLGFEDSVEMIKQMFTNGLATKDQYSQAVKDYQIAVEGMKSTQREEAKKFEYATWTSLSDYWRRKGNRTAVGTAEGYAGVAELWTEAAELGLIEAAYFRGDRVFNGTGQWLTSSTKRRPCKTAPTTSVPVIDPLTSSLASRSRSKYLSRLDPSSASAGTSPSLVAARTESATESASCAPLATSRSPSLGSPAAWGGGGGQQHVDHLVEPSRPRQAALRDERGQVSRQIAHAVVAATVASIERTSQQQTSTQLQPSTRRAVPCR</sequence>
<evidence type="ECO:0000313" key="3">
    <source>
        <dbReference type="Proteomes" id="UP000266841"/>
    </source>
</evidence>
<dbReference type="AlphaFoldDB" id="K0RF94"/>
<feature type="compositionally biased region" description="Basic and acidic residues" evidence="1">
    <location>
        <begin position="38"/>
        <end position="48"/>
    </location>
</feature>
<feature type="compositionally biased region" description="Polar residues" evidence="1">
    <location>
        <begin position="321"/>
        <end position="332"/>
    </location>
</feature>
<dbReference type="SUPFAM" id="SSF81901">
    <property type="entry name" value="HCP-like"/>
    <property type="match status" value="1"/>
</dbReference>
<organism evidence="2 3">
    <name type="scientific">Thalassiosira oceanica</name>
    <name type="common">Marine diatom</name>
    <dbReference type="NCBI Taxonomy" id="159749"/>
    <lineage>
        <taxon>Eukaryota</taxon>
        <taxon>Sar</taxon>
        <taxon>Stramenopiles</taxon>
        <taxon>Ochrophyta</taxon>
        <taxon>Bacillariophyta</taxon>
        <taxon>Coscinodiscophyceae</taxon>
        <taxon>Thalassiosirophycidae</taxon>
        <taxon>Thalassiosirales</taxon>
        <taxon>Thalassiosiraceae</taxon>
        <taxon>Thalassiosira</taxon>
    </lineage>
</organism>
<evidence type="ECO:0000313" key="2">
    <source>
        <dbReference type="EMBL" id="EJK50944.1"/>
    </source>
</evidence>
<proteinExistence type="predicted"/>
<dbReference type="Gene3D" id="1.25.40.10">
    <property type="entry name" value="Tetratricopeptide repeat domain"/>
    <property type="match status" value="1"/>
</dbReference>
<feature type="compositionally biased region" description="Low complexity" evidence="1">
    <location>
        <begin position="412"/>
        <end position="433"/>
    </location>
</feature>
<accession>K0RF94</accession>
<dbReference type="InterPro" id="IPR006597">
    <property type="entry name" value="Sel1-like"/>
</dbReference>
<keyword evidence="3" id="KW-1185">Reference proteome</keyword>
<reference evidence="2 3" key="1">
    <citation type="journal article" date="2012" name="Genome Biol.">
        <title>Genome and low-iron response of an oceanic diatom adapted to chronic iron limitation.</title>
        <authorList>
            <person name="Lommer M."/>
            <person name="Specht M."/>
            <person name="Roy A.S."/>
            <person name="Kraemer L."/>
            <person name="Andreson R."/>
            <person name="Gutowska M.A."/>
            <person name="Wolf J."/>
            <person name="Bergner S.V."/>
            <person name="Schilhabel M.B."/>
            <person name="Klostermeier U.C."/>
            <person name="Beiko R.G."/>
            <person name="Rosenstiel P."/>
            <person name="Hippler M."/>
            <person name="Laroche J."/>
        </authorList>
    </citation>
    <scope>NUCLEOTIDE SEQUENCE [LARGE SCALE GENOMIC DNA]</scope>
    <source>
        <strain evidence="2 3">CCMP1005</strain>
    </source>
</reference>
<gene>
    <name evidence="2" type="ORF">THAOC_29941</name>
</gene>
<feature type="compositionally biased region" description="Low complexity" evidence="1">
    <location>
        <begin position="335"/>
        <end position="348"/>
    </location>
</feature>
<dbReference type="InterPro" id="IPR011990">
    <property type="entry name" value="TPR-like_helical_dom_sf"/>
</dbReference>
<feature type="non-terminal residue" evidence="2">
    <location>
        <position position="433"/>
    </location>
</feature>
<feature type="region of interest" description="Disordered" evidence="1">
    <location>
        <begin position="319"/>
        <end position="374"/>
    </location>
</feature>
<dbReference type="Pfam" id="PF08238">
    <property type="entry name" value="Sel1"/>
    <property type="match status" value="2"/>
</dbReference>
<feature type="region of interest" description="Disordered" evidence="1">
    <location>
        <begin position="410"/>
        <end position="433"/>
    </location>
</feature>
<comment type="caution">
    <text evidence="2">The sequence shown here is derived from an EMBL/GenBank/DDBJ whole genome shotgun (WGS) entry which is preliminary data.</text>
</comment>
<name>K0RF94_THAOC</name>
<evidence type="ECO:0000256" key="1">
    <source>
        <dbReference type="SAM" id="MobiDB-lite"/>
    </source>
</evidence>
<dbReference type="SMART" id="SM00671">
    <property type="entry name" value="SEL1"/>
    <property type="match status" value="1"/>
</dbReference>
<dbReference type="Proteomes" id="UP000266841">
    <property type="component" value="Unassembled WGS sequence"/>
</dbReference>
<dbReference type="EMBL" id="AGNL01042550">
    <property type="protein sequence ID" value="EJK50944.1"/>
    <property type="molecule type" value="Genomic_DNA"/>
</dbReference>
<dbReference type="OrthoDB" id="272077at2759"/>
<feature type="region of interest" description="Disordered" evidence="1">
    <location>
        <begin position="26"/>
        <end position="59"/>
    </location>
</feature>